<accession>A0A4Q1HEA1</accession>
<keyword evidence="4" id="KW-1185">Reference proteome</keyword>
<organism evidence="3 4">
    <name type="scientific">Achromobacter aloeverae</name>
    <dbReference type="NCBI Taxonomy" id="1750518"/>
    <lineage>
        <taxon>Bacteria</taxon>
        <taxon>Pseudomonadati</taxon>
        <taxon>Pseudomonadota</taxon>
        <taxon>Betaproteobacteria</taxon>
        <taxon>Burkholderiales</taxon>
        <taxon>Alcaligenaceae</taxon>
        <taxon>Achromobacter</taxon>
    </lineage>
</organism>
<feature type="transmembrane region" description="Helical" evidence="1">
    <location>
        <begin position="243"/>
        <end position="265"/>
    </location>
</feature>
<feature type="transmembrane region" description="Helical" evidence="1">
    <location>
        <begin position="30"/>
        <end position="48"/>
    </location>
</feature>
<keyword evidence="1" id="KW-0472">Membrane</keyword>
<keyword evidence="1" id="KW-1133">Transmembrane helix</keyword>
<keyword evidence="1" id="KW-0812">Transmembrane</keyword>
<feature type="transmembrane region" description="Helical" evidence="1">
    <location>
        <begin position="277"/>
        <end position="294"/>
    </location>
</feature>
<feature type="transmembrane region" description="Helical" evidence="1">
    <location>
        <begin position="84"/>
        <end position="105"/>
    </location>
</feature>
<dbReference type="InterPro" id="IPR000620">
    <property type="entry name" value="EamA_dom"/>
</dbReference>
<feature type="domain" description="EamA" evidence="2">
    <location>
        <begin position="3"/>
        <end position="131"/>
    </location>
</feature>
<dbReference type="Proteomes" id="UP000290849">
    <property type="component" value="Unassembled WGS sequence"/>
</dbReference>
<dbReference type="RefSeq" id="WP_129154058.1">
    <property type="nucleotide sequence ID" value="NZ_JBHSDO010000015.1"/>
</dbReference>
<feature type="transmembrane region" description="Helical" evidence="1">
    <location>
        <begin position="185"/>
        <end position="203"/>
    </location>
</feature>
<dbReference type="OrthoDB" id="7216522at2"/>
<sequence length="316" mass="34009">MYGAGAGALWGFVFLAPELVRDFNPLFLTVGRYLGFGLIAAVLAIRRWHRVQATFRKRDIVVVAQLSFVGNILYYVFLASAVKFAGIAMTSLVIGFLPVAVTIIGSREKHAVPLSRLKLSLGLCAGGAICIGWQAVSTPSVGDVGRTITGLLCALGALVSWTWFAVANSRWLVKLPQVSTHDWNLVTGMVTGLLSIALLPVAFVVDHAPHSLPAWARLVAVAMAVALFASILGNACWNRMSRLLPLTLVGQMILFETLFALIYGLTWESRLPLWSESAAFVLVAGSVVTCLAAHRRAAYSATDSTKSRKDRALAGR</sequence>
<protein>
    <submittedName>
        <fullName evidence="3">EamA family transporter</fullName>
    </submittedName>
</protein>
<evidence type="ECO:0000313" key="4">
    <source>
        <dbReference type="Proteomes" id="UP000290849"/>
    </source>
</evidence>
<evidence type="ECO:0000256" key="1">
    <source>
        <dbReference type="SAM" id="Phobius"/>
    </source>
</evidence>
<gene>
    <name evidence="3" type="ORF">C7R54_26060</name>
</gene>
<dbReference type="EMBL" id="PYAL01000009">
    <property type="protein sequence ID" value="RXN83740.1"/>
    <property type="molecule type" value="Genomic_DNA"/>
</dbReference>
<name>A0A4Q1HEA1_9BURK</name>
<feature type="transmembrane region" description="Helical" evidence="1">
    <location>
        <begin position="215"/>
        <end position="236"/>
    </location>
</feature>
<dbReference type="GO" id="GO:0016020">
    <property type="term" value="C:membrane"/>
    <property type="evidence" value="ECO:0007669"/>
    <property type="project" value="InterPro"/>
</dbReference>
<feature type="transmembrane region" description="Helical" evidence="1">
    <location>
        <begin position="148"/>
        <end position="173"/>
    </location>
</feature>
<proteinExistence type="predicted"/>
<reference evidence="3 4" key="1">
    <citation type="journal article" date="2017" name="Int. J. Syst. Evol. Microbiol.">
        <title>Achromobacter aloeverae sp. nov., isolated from the root of Aloe vera (L.) Burm.f.</title>
        <authorList>
            <person name="Kuncharoen N."/>
            <person name="Muramatsu Y."/>
            <person name="Shibata C."/>
            <person name="Kamakura Y."/>
            <person name="Nakagawa Y."/>
            <person name="Tanasupawat S."/>
        </authorList>
    </citation>
    <scope>NUCLEOTIDE SEQUENCE [LARGE SCALE GENOMIC DNA]</scope>
    <source>
        <strain evidence="3 4">AVA-1</strain>
    </source>
</reference>
<dbReference type="SUPFAM" id="SSF103481">
    <property type="entry name" value="Multidrug resistance efflux transporter EmrE"/>
    <property type="match status" value="1"/>
</dbReference>
<dbReference type="AlphaFoldDB" id="A0A4Q1HEA1"/>
<evidence type="ECO:0000313" key="3">
    <source>
        <dbReference type="EMBL" id="RXN83740.1"/>
    </source>
</evidence>
<dbReference type="InterPro" id="IPR037185">
    <property type="entry name" value="EmrE-like"/>
</dbReference>
<feature type="transmembrane region" description="Helical" evidence="1">
    <location>
        <begin position="117"/>
        <end position="136"/>
    </location>
</feature>
<feature type="transmembrane region" description="Helical" evidence="1">
    <location>
        <begin position="60"/>
        <end position="78"/>
    </location>
</feature>
<dbReference type="Pfam" id="PF00892">
    <property type="entry name" value="EamA"/>
    <property type="match status" value="1"/>
</dbReference>
<comment type="caution">
    <text evidence="3">The sequence shown here is derived from an EMBL/GenBank/DDBJ whole genome shotgun (WGS) entry which is preliminary data.</text>
</comment>
<evidence type="ECO:0000259" key="2">
    <source>
        <dbReference type="Pfam" id="PF00892"/>
    </source>
</evidence>